<comment type="catalytic activity">
    <reaction evidence="6 9 10">
        <text>4-methyl-5-(2-phosphooxyethyl)-thiazole + 4-amino-2-methyl-5-(diphosphooxymethyl)pyrimidine + H(+) = thiamine phosphate + diphosphate</text>
        <dbReference type="Rhea" id="RHEA:22328"/>
        <dbReference type="ChEBI" id="CHEBI:15378"/>
        <dbReference type="ChEBI" id="CHEBI:33019"/>
        <dbReference type="ChEBI" id="CHEBI:37575"/>
        <dbReference type="ChEBI" id="CHEBI:57841"/>
        <dbReference type="ChEBI" id="CHEBI:58296"/>
        <dbReference type="EC" id="2.5.1.3"/>
    </reaction>
</comment>
<feature type="binding site" evidence="9">
    <location>
        <position position="105"/>
    </location>
    <ligand>
        <name>4-amino-2-methyl-5-(diphosphooxymethyl)pyrimidine</name>
        <dbReference type="ChEBI" id="CHEBI:57841"/>
    </ligand>
</feature>
<evidence type="ECO:0000256" key="10">
    <source>
        <dbReference type="RuleBase" id="RU003826"/>
    </source>
</evidence>
<evidence type="ECO:0000256" key="7">
    <source>
        <dbReference type="ARBA" id="ARBA00047851"/>
    </source>
</evidence>
<comment type="cofactor">
    <cofactor evidence="9">
        <name>Mg(2+)</name>
        <dbReference type="ChEBI" id="CHEBI:18420"/>
    </cofactor>
    <text evidence="9">Binds 1 Mg(2+) ion per subunit.</text>
</comment>
<dbReference type="PANTHER" id="PTHR20857:SF15">
    <property type="entry name" value="THIAMINE-PHOSPHATE SYNTHASE"/>
    <property type="match status" value="1"/>
</dbReference>
<accession>A0A940DIL9</accession>
<evidence type="ECO:0000256" key="1">
    <source>
        <dbReference type="ARBA" id="ARBA00005165"/>
    </source>
</evidence>
<evidence type="ECO:0000256" key="2">
    <source>
        <dbReference type="ARBA" id="ARBA00022679"/>
    </source>
</evidence>
<dbReference type="GO" id="GO:0009228">
    <property type="term" value="P:thiamine biosynthetic process"/>
    <property type="evidence" value="ECO:0007669"/>
    <property type="project" value="UniProtKB-KW"/>
</dbReference>
<comment type="catalytic activity">
    <reaction evidence="7 9 10">
        <text>2-(2-carboxy-4-methylthiazol-5-yl)ethyl phosphate + 4-amino-2-methyl-5-(diphosphooxymethyl)pyrimidine + 2 H(+) = thiamine phosphate + CO2 + diphosphate</text>
        <dbReference type="Rhea" id="RHEA:47848"/>
        <dbReference type="ChEBI" id="CHEBI:15378"/>
        <dbReference type="ChEBI" id="CHEBI:16526"/>
        <dbReference type="ChEBI" id="CHEBI:33019"/>
        <dbReference type="ChEBI" id="CHEBI:37575"/>
        <dbReference type="ChEBI" id="CHEBI:57841"/>
        <dbReference type="ChEBI" id="CHEBI:62890"/>
        <dbReference type="EC" id="2.5.1.3"/>
    </reaction>
</comment>
<dbReference type="CDD" id="cd00564">
    <property type="entry name" value="TMP_TenI"/>
    <property type="match status" value="1"/>
</dbReference>
<dbReference type="GO" id="GO:0005737">
    <property type="term" value="C:cytoplasm"/>
    <property type="evidence" value="ECO:0007669"/>
    <property type="project" value="TreeGrafter"/>
</dbReference>
<sequence>MKGFGLQFITHENGRYSTLSGAEAALHGGCRWVQLRMKDAASEEIVRAGKALRCLCDKYGATMLIDDHVELVREIGADGVHLGREDMPPAEARRLLGDNTIIGGTANTFEDIERLWKQGVDYIGMGPYRFTTTKKRLSPVLGVEGYVAAVERCREAGITLPIVAIGGIEVADVESIMRTGVTGVAVSGAILGAADPVAETRRFLSVLRDWEKE</sequence>
<evidence type="ECO:0000256" key="5">
    <source>
        <dbReference type="ARBA" id="ARBA00022977"/>
    </source>
</evidence>
<feature type="binding site" evidence="9">
    <location>
        <position position="67"/>
    </location>
    <ligand>
        <name>Mg(2+)</name>
        <dbReference type="ChEBI" id="CHEBI:18420"/>
    </ligand>
</feature>
<dbReference type="NCBIfam" id="TIGR00693">
    <property type="entry name" value="thiE"/>
    <property type="match status" value="1"/>
</dbReference>
<protein>
    <recommendedName>
        <fullName evidence="9">Thiamine-phosphate synthase</fullName>
        <shortName evidence="9">TP synthase</shortName>
        <shortName evidence="9">TPS</shortName>
        <ecNumber evidence="9">2.5.1.3</ecNumber>
    </recommendedName>
    <alternativeName>
        <fullName evidence="9">Thiamine-phosphate pyrophosphorylase</fullName>
        <shortName evidence="9">TMP pyrophosphorylase</shortName>
        <shortName evidence="9">TMP-PPase</shortName>
    </alternativeName>
</protein>
<dbReference type="GO" id="GO:0004789">
    <property type="term" value="F:thiamine-phosphate diphosphorylase activity"/>
    <property type="evidence" value="ECO:0007669"/>
    <property type="project" value="UniProtKB-UniRule"/>
</dbReference>
<evidence type="ECO:0000256" key="11">
    <source>
        <dbReference type="RuleBase" id="RU004253"/>
    </source>
</evidence>
<comment type="similarity">
    <text evidence="9 10">Belongs to the thiamine-phosphate synthase family.</text>
</comment>
<evidence type="ECO:0000256" key="9">
    <source>
        <dbReference type="HAMAP-Rule" id="MF_00097"/>
    </source>
</evidence>
<keyword evidence="4 9" id="KW-0460">Magnesium</keyword>
<feature type="binding site" evidence="9">
    <location>
        <position position="86"/>
    </location>
    <ligand>
        <name>Mg(2+)</name>
        <dbReference type="ChEBI" id="CHEBI:18420"/>
    </ligand>
</feature>
<feature type="domain" description="Thiamine phosphate synthase/TenI" evidence="12">
    <location>
        <begin position="7"/>
        <end position="190"/>
    </location>
</feature>
<dbReference type="InterPro" id="IPR034291">
    <property type="entry name" value="TMP_synthase"/>
</dbReference>
<evidence type="ECO:0000313" key="13">
    <source>
        <dbReference type="EMBL" id="MBO8439345.1"/>
    </source>
</evidence>
<dbReference type="PANTHER" id="PTHR20857">
    <property type="entry name" value="THIAMINE-PHOSPHATE PYROPHOSPHORYLASE"/>
    <property type="match status" value="1"/>
</dbReference>
<dbReference type="InterPro" id="IPR013785">
    <property type="entry name" value="Aldolase_TIM"/>
</dbReference>
<proteinExistence type="inferred from homology"/>
<dbReference type="AlphaFoldDB" id="A0A940DIL9"/>
<feature type="binding site" evidence="9">
    <location>
        <position position="66"/>
    </location>
    <ligand>
        <name>4-amino-2-methyl-5-(diphosphooxymethyl)pyrimidine</name>
        <dbReference type="ChEBI" id="CHEBI:57841"/>
    </ligand>
</feature>
<comment type="caution">
    <text evidence="13">The sequence shown here is derived from an EMBL/GenBank/DDBJ whole genome shotgun (WGS) entry which is preliminary data.</text>
</comment>
<feature type="binding site" evidence="9">
    <location>
        <begin position="34"/>
        <end position="38"/>
    </location>
    <ligand>
        <name>4-amino-2-methyl-5-(diphosphooxymethyl)pyrimidine</name>
        <dbReference type="ChEBI" id="CHEBI:57841"/>
    </ligand>
</feature>
<feature type="binding site" evidence="9">
    <location>
        <begin position="131"/>
        <end position="133"/>
    </location>
    <ligand>
        <name>2-[(2R,5Z)-2-carboxy-4-methylthiazol-5(2H)-ylidene]ethyl phosphate</name>
        <dbReference type="ChEBI" id="CHEBI:62899"/>
    </ligand>
</feature>
<dbReference type="GO" id="GO:0009229">
    <property type="term" value="P:thiamine diphosphate biosynthetic process"/>
    <property type="evidence" value="ECO:0007669"/>
    <property type="project" value="UniProtKB-UniRule"/>
</dbReference>
<dbReference type="Proteomes" id="UP000712007">
    <property type="component" value="Unassembled WGS sequence"/>
</dbReference>
<evidence type="ECO:0000259" key="12">
    <source>
        <dbReference type="Pfam" id="PF02581"/>
    </source>
</evidence>
<dbReference type="SUPFAM" id="SSF51391">
    <property type="entry name" value="Thiamin phosphate synthase"/>
    <property type="match status" value="1"/>
</dbReference>
<dbReference type="NCBIfam" id="NF000736">
    <property type="entry name" value="PRK00043.2-3"/>
    <property type="match status" value="1"/>
</dbReference>
<feature type="binding site" evidence="9">
    <location>
        <position position="167"/>
    </location>
    <ligand>
        <name>2-[(2R,5Z)-2-carboxy-4-methylthiazol-5(2H)-ylidene]ethyl phosphate</name>
        <dbReference type="ChEBI" id="CHEBI:62899"/>
    </ligand>
</feature>
<evidence type="ECO:0000256" key="6">
    <source>
        <dbReference type="ARBA" id="ARBA00047334"/>
    </source>
</evidence>
<keyword evidence="2 9" id="KW-0808">Transferase</keyword>
<keyword evidence="3 9" id="KW-0479">Metal-binding</keyword>
<reference evidence="13" key="1">
    <citation type="submission" date="2020-10" db="EMBL/GenBank/DDBJ databases">
        <authorList>
            <person name="Gilroy R."/>
        </authorList>
    </citation>
    <scope>NUCLEOTIDE SEQUENCE</scope>
    <source>
        <strain evidence="13">3924</strain>
    </source>
</reference>
<evidence type="ECO:0000256" key="3">
    <source>
        <dbReference type="ARBA" id="ARBA00022723"/>
    </source>
</evidence>
<evidence type="ECO:0000313" key="14">
    <source>
        <dbReference type="Proteomes" id="UP000712007"/>
    </source>
</evidence>
<dbReference type="InterPro" id="IPR022998">
    <property type="entry name" value="ThiamineP_synth_TenI"/>
</dbReference>
<comment type="function">
    <text evidence="9">Condenses 4-methyl-5-(beta-hydroxyethyl)thiazole monophosphate (THZ-P) and 2-methyl-4-amino-5-hydroxymethyl pyrimidine pyrophosphate (HMP-PP) to form thiamine monophosphate (TMP).</text>
</comment>
<dbReference type="GO" id="GO:0000287">
    <property type="term" value="F:magnesium ion binding"/>
    <property type="evidence" value="ECO:0007669"/>
    <property type="project" value="UniProtKB-UniRule"/>
</dbReference>
<dbReference type="HAMAP" id="MF_00097">
    <property type="entry name" value="TMP_synthase"/>
    <property type="match status" value="1"/>
</dbReference>
<reference evidence="13" key="2">
    <citation type="journal article" date="2021" name="PeerJ">
        <title>Extensive microbial diversity within the chicken gut microbiome revealed by metagenomics and culture.</title>
        <authorList>
            <person name="Gilroy R."/>
            <person name="Ravi A."/>
            <person name="Getino M."/>
            <person name="Pursley I."/>
            <person name="Horton D.L."/>
            <person name="Alikhan N.F."/>
            <person name="Baker D."/>
            <person name="Gharbi K."/>
            <person name="Hall N."/>
            <person name="Watson M."/>
            <person name="Adriaenssens E.M."/>
            <person name="Foster-Nyarko E."/>
            <person name="Jarju S."/>
            <person name="Secka A."/>
            <person name="Antonio M."/>
            <person name="Oren A."/>
            <person name="Chaudhuri R.R."/>
            <person name="La Ragione R."/>
            <person name="Hildebrand F."/>
            <person name="Pallen M.J."/>
        </authorList>
    </citation>
    <scope>NUCLEOTIDE SEQUENCE</scope>
    <source>
        <strain evidence="13">3924</strain>
    </source>
</reference>
<keyword evidence="5 9" id="KW-0784">Thiamine biosynthesis</keyword>
<dbReference type="EC" id="2.5.1.3" evidence="9"/>
<dbReference type="EMBL" id="JADIMV010000031">
    <property type="protein sequence ID" value="MBO8439345.1"/>
    <property type="molecule type" value="Genomic_DNA"/>
</dbReference>
<feature type="binding site" evidence="9">
    <location>
        <position position="134"/>
    </location>
    <ligand>
        <name>4-amino-2-methyl-5-(diphosphooxymethyl)pyrimidine</name>
        <dbReference type="ChEBI" id="CHEBI:57841"/>
    </ligand>
</feature>
<dbReference type="InterPro" id="IPR036206">
    <property type="entry name" value="ThiamineP_synth_sf"/>
</dbReference>
<dbReference type="Gene3D" id="3.20.20.70">
    <property type="entry name" value="Aldolase class I"/>
    <property type="match status" value="1"/>
</dbReference>
<evidence type="ECO:0000256" key="8">
    <source>
        <dbReference type="ARBA" id="ARBA00047883"/>
    </source>
</evidence>
<comment type="catalytic activity">
    <reaction evidence="8 9 10">
        <text>2-[(2R,5Z)-2-carboxy-4-methylthiazol-5(2H)-ylidene]ethyl phosphate + 4-amino-2-methyl-5-(diphosphooxymethyl)pyrimidine + 2 H(+) = thiamine phosphate + CO2 + diphosphate</text>
        <dbReference type="Rhea" id="RHEA:47844"/>
        <dbReference type="ChEBI" id="CHEBI:15378"/>
        <dbReference type="ChEBI" id="CHEBI:16526"/>
        <dbReference type="ChEBI" id="CHEBI:33019"/>
        <dbReference type="ChEBI" id="CHEBI:37575"/>
        <dbReference type="ChEBI" id="CHEBI:57841"/>
        <dbReference type="ChEBI" id="CHEBI:62899"/>
        <dbReference type="EC" id="2.5.1.3"/>
    </reaction>
</comment>
<gene>
    <name evidence="9" type="primary">thiE</name>
    <name evidence="13" type="ORF">IAC51_01700</name>
</gene>
<organism evidence="13 14">
    <name type="scientific">Candidatus Aphodosoma intestinipullorum</name>
    <dbReference type="NCBI Taxonomy" id="2840674"/>
    <lineage>
        <taxon>Bacteria</taxon>
        <taxon>Pseudomonadati</taxon>
        <taxon>Bacteroidota</taxon>
        <taxon>Bacteroidia</taxon>
        <taxon>Bacteroidales</taxon>
        <taxon>Candidatus Aphodosoma</taxon>
    </lineage>
</organism>
<name>A0A940DIL9_9BACT</name>
<evidence type="ECO:0000256" key="4">
    <source>
        <dbReference type="ARBA" id="ARBA00022842"/>
    </source>
</evidence>
<dbReference type="Pfam" id="PF02581">
    <property type="entry name" value="TMP-TENI"/>
    <property type="match status" value="1"/>
</dbReference>
<comment type="pathway">
    <text evidence="1 9 11">Cofactor biosynthesis; thiamine diphosphate biosynthesis; thiamine phosphate from 4-amino-2-methyl-5-diphosphomethylpyrimidine and 4-methyl-5-(2-phosphoethyl)-thiazole: step 1/1.</text>
</comment>
<comment type="caution">
    <text evidence="9">Lacks conserved residue(s) required for the propagation of feature annotation.</text>
</comment>